<dbReference type="Proteomes" id="UP001189429">
    <property type="component" value="Unassembled WGS sequence"/>
</dbReference>
<feature type="compositionally biased region" description="Basic and acidic residues" evidence="1">
    <location>
        <begin position="16"/>
        <end position="33"/>
    </location>
</feature>
<gene>
    <name evidence="2" type="ORF">PCOR1329_LOCUS46716</name>
</gene>
<protein>
    <submittedName>
        <fullName evidence="2">Uncharacterized protein</fullName>
    </submittedName>
</protein>
<feature type="region of interest" description="Disordered" evidence="1">
    <location>
        <begin position="156"/>
        <end position="206"/>
    </location>
</feature>
<proteinExistence type="predicted"/>
<reference evidence="2" key="1">
    <citation type="submission" date="2023-10" db="EMBL/GenBank/DDBJ databases">
        <authorList>
            <person name="Chen Y."/>
            <person name="Shah S."/>
            <person name="Dougan E. K."/>
            <person name="Thang M."/>
            <person name="Chan C."/>
        </authorList>
    </citation>
    <scope>NUCLEOTIDE SEQUENCE [LARGE SCALE GENOMIC DNA]</scope>
</reference>
<evidence type="ECO:0000313" key="3">
    <source>
        <dbReference type="Proteomes" id="UP001189429"/>
    </source>
</evidence>
<accession>A0ABN9UAE4</accession>
<keyword evidence="3" id="KW-1185">Reference proteome</keyword>
<name>A0ABN9UAE4_9DINO</name>
<dbReference type="EMBL" id="CAUYUJ010015619">
    <property type="protein sequence ID" value="CAK0856294.1"/>
    <property type="molecule type" value="Genomic_DNA"/>
</dbReference>
<feature type="non-terminal residue" evidence="2">
    <location>
        <position position="300"/>
    </location>
</feature>
<evidence type="ECO:0000313" key="2">
    <source>
        <dbReference type="EMBL" id="CAK0856294.1"/>
    </source>
</evidence>
<feature type="region of interest" description="Disordered" evidence="1">
    <location>
        <begin position="1"/>
        <end position="34"/>
    </location>
</feature>
<evidence type="ECO:0000256" key="1">
    <source>
        <dbReference type="SAM" id="MobiDB-lite"/>
    </source>
</evidence>
<comment type="caution">
    <text evidence="2">The sequence shown here is derived from an EMBL/GenBank/DDBJ whole genome shotgun (WGS) entry which is preliminary data.</text>
</comment>
<organism evidence="2 3">
    <name type="scientific">Prorocentrum cordatum</name>
    <dbReference type="NCBI Taxonomy" id="2364126"/>
    <lineage>
        <taxon>Eukaryota</taxon>
        <taxon>Sar</taxon>
        <taxon>Alveolata</taxon>
        <taxon>Dinophyceae</taxon>
        <taxon>Prorocentrales</taxon>
        <taxon>Prorocentraceae</taxon>
        <taxon>Prorocentrum</taxon>
    </lineage>
</organism>
<feature type="compositionally biased region" description="Basic and acidic residues" evidence="1">
    <location>
        <begin position="196"/>
        <end position="206"/>
    </location>
</feature>
<sequence length="300" mass="32635">MAAKSPRTNDPCLALQREDALRGDARGGDRPDVNLKMPLFRLGEAATPKSAEGEGNAATIKWAFGTNSLPELRDAQFLLKTSGGLRAAGVLLDFDSAPRSKAAKELENMALKQDGGRGEGAKKEAARRSAELLAAKAEIRALKAEIGLRCAEPPGETCDEAAETRPAACQTDSEWQHKDLQRPSATTLAAPARGAHSHEQSEEVGLRSELESFRRLSATRIEQLERQHQEDLFLPFFRRPLRRCLDAVPARPRIWRGPSWALGIGLCCWQPSSCGGARQVTRKRTSEVRGAAEGPRSLAP</sequence>